<dbReference type="Proteomes" id="UP000199087">
    <property type="component" value="Unassembled WGS sequence"/>
</dbReference>
<dbReference type="STRING" id="1499688.BN000_00496"/>
<dbReference type="SUPFAM" id="SSF158622">
    <property type="entry name" value="YheA/YmcA-like"/>
    <property type="match status" value="1"/>
</dbReference>
<reference evidence="2" key="1">
    <citation type="submission" date="2015-05" db="EMBL/GenBank/DDBJ databases">
        <authorList>
            <person name="Urmite Genomes"/>
        </authorList>
    </citation>
    <scope>NUCLEOTIDE SEQUENCE [LARGE SCALE GENOMIC DNA]</scope>
    <source>
        <strain evidence="2">LF1</strain>
    </source>
</reference>
<dbReference type="AlphaFoldDB" id="A0A0U1NSA0"/>
<dbReference type="PANTHER" id="PTHR38448">
    <property type="entry name" value="REGULATORY PROTEIN YLBF-RELATED"/>
    <property type="match status" value="1"/>
</dbReference>
<dbReference type="InterPro" id="IPR023378">
    <property type="entry name" value="YheA/YmcA-like_dom_sf"/>
</dbReference>
<dbReference type="InterPro" id="IPR010368">
    <property type="entry name" value="Com_YlbF"/>
</dbReference>
<sequence length="147" mass="16742">MLATSERVELLEKADVLAKMIMDSEIAEQYQMCLYKLQHNKESQRKINRFVSLKEQYEEVQRFGRYHPDYKRVMGQIREVKREMDLDSHVADFKLAENDLQTLLDEISLLVAGAVSEQIKVPTGNPFFDNHKNHSGGCGSGGSCGCS</sequence>
<accession>A0A0U1NSA0</accession>
<name>A0A0U1NSA0_9BACI</name>
<gene>
    <name evidence="1" type="primary">ylbF</name>
    <name evidence="1" type="ORF">BN000_00496</name>
</gene>
<evidence type="ECO:0000313" key="2">
    <source>
        <dbReference type="Proteomes" id="UP000199087"/>
    </source>
</evidence>
<dbReference type="EMBL" id="CVRB01000001">
    <property type="protein sequence ID" value="CRK80608.1"/>
    <property type="molecule type" value="Genomic_DNA"/>
</dbReference>
<evidence type="ECO:0000313" key="1">
    <source>
        <dbReference type="EMBL" id="CRK80608.1"/>
    </source>
</evidence>
<dbReference type="OrthoDB" id="2157513at2"/>
<dbReference type="RefSeq" id="WP_090630343.1">
    <property type="nucleotide sequence ID" value="NZ_CVRB01000001.1"/>
</dbReference>
<protein>
    <submittedName>
        <fullName evidence="1">Regulatory protein</fullName>
    </submittedName>
</protein>
<dbReference type="InterPro" id="IPR052767">
    <property type="entry name" value="Bact_com_dev_regulator"/>
</dbReference>
<keyword evidence="2" id="KW-1185">Reference proteome</keyword>
<dbReference type="PANTHER" id="PTHR38448:SF2">
    <property type="entry name" value="REGULATORY PROTEIN YLBF"/>
    <property type="match status" value="1"/>
</dbReference>
<organism evidence="1 2">
    <name type="scientific">Neobacillus massiliamazoniensis</name>
    <dbReference type="NCBI Taxonomy" id="1499688"/>
    <lineage>
        <taxon>Bacteria</taxon>
        <taxon>Bacillati</taxon>
        <taxon>Bacillota</taxon>
        <taxon>Bacilli</taxon>
        <taxon>Bacillales</taxon>
        <taxon>Bacillaceae</taxon>
        <taxon>Neobacillus</taxon>
    </lineage>
</organism>
<dbReference type="Gene3D" id="1.20.1500.10">
    <property type="entry name" value="YheA/YmcA-like"/>
    <property type="match status" value="1"/>
</dbReference>
<dbReference type="Pfam" id="PF06133">
    <property type="entry name" value="Com_YlbF"/>
    <property type="match status" value="1"/>
</dbReference>
<proteinExistence type="predicted"/>